<evidence type="ECO:0000313" key="1">
    <source>
        <dbReference type="EMBL" id="MEJ8305322.1"/>
    </source>
</evidence>
<reference evidence="1" key="1">
    <citation type="submission" date="2024-03" db="EMBL/GenBank/DDBJ databases">
        <title>Whole genome sequecning of epiphytes from Marcgravia umbellata leaves.</title>
        <authorList>
            <person name="Kumar G."/>
            <person name="Savka M.A."/>
        </authorList>
    </citation>
    <scope>NUCLEOTIDE SEQUENCE</scope>
    <source>
        <strain evidence="1">RIT_BL5</strain>
    </source>
</reference>
<evidence type="ECO:0000313" key="2">
    <source>
        <dbReference type="Proteomes" id="UP001380953"/>
    </source>
</evidence>
<feature type="non-terminal residue" evidence="1">
    <location>
        <position position="208"/>
    </location>
</feature>
<dbReference type="EMBL" id="JBBKAR010000041">
    <property type="protein sequence ID" value="MEJ8305322.1"/>
    <property type="molecule type" value="Genomic_DNA"/>
</dbReference>
<sequence>MSKSLKTSLAKVRLKHPIILRFVLIIILILLLAVLSNFLINAFDSSNVDVFKFLDNSGSVAILASLLGATVGGAITYFVTIYSLIQSNHIKSAIINKKTIYEPLLIEFKSLSKDLSNNKVVQISFNPARRNRNFTQFEVWMRIKNDSRYYQMPSYLREKLLSLEEDVISYIKQMENVEKSAFDSLKTQIKKVGKEIERNEASIGSFFD</sequence>
<protein>
    <submittedName>
        <fullName evidence="1">Uncharacterized protein</fullName>
    </submittedName>
</protein>
<accession>A0ACC6PEJ8</accession>
<dbReference type="Proteomes" id="UP001380953">
    <property type="component" value="Unassembled WGS sequence"/>
</dbReference>
<organism evidence="1 2">
    <name type="scientific">Saccharibacillus sacchari</name>
    <dbReference type="NCBI Taxonomy" id="456493"/>
    <lineage>
        <taxon>Bacteria</taxon>
        <taxon>Bacillati</taxon>
        <taxon>Bacillota</taxon>
        <taxon>Bacilli</taxon>
        <taxon>Bacillales</taxon>
        <taxon>Paenibacillaceae</taxon>
        <taxon>Saccharibacillus</taxon>
    </lineage>
</organism>
<gene>
    <name evidence="1" type="ORF">WKI47_15550</name>
</gene>
<keyword evidence="2" id="KW-1185">Reference proteome</keyword>
<comment type="caution">
    <text evidence="1">The sequence shown here is derived from an EMBL/GenBank/DDBJ whole genome shotgun (WGS) entry which is preliminary data.</text>
</comment>
<proteinExistence type="predicted"/>
<name>A0ACC6PEJ8_9BACL</name>